<dbReference type="STRING" id="211114.SAMN04489726_1161"/>
<accession>A0A1G9SGI8</accession>
<evidence type="ECO:0000256" key="4">
    <source>
        <dbReference type="ARBA" id="ARBA00048819"/>
    </source>
</evidence>
<dbReference type="GO" id="GO:0042398">
    <property type="term" value="P:modified amino acid biosynthetic process"/>
    <property type="evidence" value="ECO:0007669"/>
    <property type="project" value="InterPro"/>
</dbReference>
<keyword evidence="2 5" id="KW-0547">Nucleotide-binding</keyword>
<dbReference type="InterPro" id="IPR014746">
    <property type="entry name" value="Gln_synth/guanido_kin_cat_dom"/>
</dbReference>
<keyword evidence="7" id="KW-1185">Reference proteome</keyword>
<organism evidence="6 7">
    <name type="scientific">Allokutzneria albata</name>
    <name type="common">Kibdelosporangium albatum</name>
    <dbReference type="NCBI Taxonomy" id="211114"/>
    <lineage>
        <taxon>Bacteria</taxon>
        <taxon>Bacillati</taxon>
        <taxon>Actinomycetota</taxon>
        <taxon>Actinomycetes</taxon>
        <taxon>Pseudonocardiales</taxon>
        <taxon>Pseudonocardiaceae</taxon>
        <taxon>Allokutzneria</taxon>
    </lineage>
</organism>
<evidence type="ECO:0000256" key="5">
    <source>
        <dbReference type="HAMAP-Rule" id="MF_01609"/>
    </source>
</evidence>
<dbReference type="InterPro" id="IPR050141">
    <property type="entry name" value="GCL_type2/YbdK_subfam"/>
</dbReference>
<keyword evidence="1 5" id="KW-0436">Ligase</keyword>
<dbReference type="NCBIfam" id="NF010041">
    <property type="entry name" value="PRK13517.1-1"/>
    <property type="match status" value="1"/>
</dbReference>
<dbReference type="InterPro" id="IPR011793">
    <property type="entry name" value="YbdK"/>
</dbReference>
<dbReference type="NCBIfam" id="TIGR02050">
    <property type="entry name" value="gshA_cyan_rel"/>
    <property type="match status" value="1"/>
</dbReference>
<evidence type="ECO:0000256" key="1">
    <source>
        <dbReference type="ARBA" id="ARBA00022598"/>
    </source>
</evidence>
<dbReference type="InterPro" id="IPR006336">
    <property type="entry name" value="GCS2"/>
</dbReference>
<dbReference type="EC" id="6.3.2.2" evidence="5"/>
<dbReference type="eggNOG" id="COG2170">
    <property type="taxonomic scope" value="Bacteria"/>
</dbReference>
<dbReference type="AlphaFoldDB" id="A0A1G9SGI8"/>
<proteinExistence type="inferred from homology"/>
<sequence>MTIGTVTDAFSVGVEEEFFLAHPSTAHLTPVSGAVIEAGRRMGVPLFKELTTVQVETNTSVCWSTGELREDLIGLRSAASAAARHAGARLLAAGAPVHDEPPAPLVDSSRYQRMGREFGMLATDHGVCGCHVHVGLADRETAILVGNHLRPWLPTLLALTANSAIYRGRDTGYASWRTVIWSRWPCAGPPPYFTSADHFDSVVTTMLDSGVLLDDRSIYWDIRPSVHHPTIEVRVSDVPSTVDETVLLAALVRGLVATAVRELDTREPAPVSAEVLRAAYWRSAHDGIRGQALDPVGLRRTPFTERLAELIRHAADALEELGDLNEVTALANIVLSQGNGALRQRQAFARRGEVADVVGDLATNTLRGPASAGIRITPAG</sequence>
<comment type="catalytic activity">
    <reaction evidence="4 5">
        <text>L-cysteine + L-glutamate + ATP = gamma-L-glutamyl-L-cysteine + ADP + phosphate + H(+)</text>
        <dbReference type="Rhea" id="RHEA:13285"/>
        <dbReference type="ChEBI" id="CHEBI:15378"/>
        <dbReference type="ChEBI" id="CHEBI:29985"/>
        <dbReference type="ChEBI" id="CHEBI:30616"/>
        <dbReference type="ChEBI" id="CHEBI:35235"/>
        <dbReference type="ChEBI" id="CHEBI:43474"/>
        <dbReference type="ChEBI" id="CHEBI:58173"/>
        <dbReference type="ChEBI" id="CHEBI:456216"/>
        <dbReference type="EC" id="6.3.2.2"/>
    </reaction>
</comment>
<evidence type="ECO:0000256" key="2">
    <source>
        <dbReference type="ARBA" id="ARBA00022741"/>
    </source>
</evidence>
<dbReference type="GO" id="GO:0004357">
    <property type="term" value="F:glutamate-cysteine ligase activity"/>
    <property type="evidence" value="ECO:0007669"/>
    <property type="project" value="UniProtKB-EC"/>
</dbReference>
<evidence type="ECO:0000313" key="7">
    <source>
        <dbReference type="Proteomes" id="UP000183376"/>
    </source>
</evidence>
<dbReference type="PANTHER" id="PTHR36510">
    <property type="entry name" value="GLUTAMATE--CYSTEINE LIGASE 2-RELATED"/>
    <property type="match status" value="1"/>
</dbReference>
<comment type="similarity">
    <text evidence="5">Belongs to the glutamate--cysteine ligase type 2 family. YbdK subfamily.</text>
</comment>
<comment type="function">
    <text evidence="5">ATP-dependent carboxylate-amine ligase which exhibits weak glutamate--cysteine ligase activity.</text>
</comment>
<dbReference type="HAMAP" id="MF_01609">
    <property type="entry name" value="Glu_cys_ligase_2"/>
    <property type="match status" value="1"/>
</dbReference>
<gene>
    <name evidence="6" type="ORF">SAMN04489726_1161</name>
</gene>
<dbReference type="PANTHER" id="PTHR36510:SF1">
    <property type="entry name" value="GLUTAMATE--CYSTEINE LIGASE 2-RELATED"/>
    <property type="match status" value="1"/>
</dbReference>
<protein>
    <recommendedName>
        <fullName evidence="5">Putative glutamate--cysteine ligase 2</fullName>
        <ecNumber evidence="5">6.3.2.2</ecNumber>
    </recommendedName>
    <alternativeName>
        <fullName evidence="5">Gamma-glutamylcysteine synthetase 2</fullName>
        <shortName evidence="5">GCS 2</shortName>
        <shortName evidence="5">Gamma-GCS 2</shortName>
    </alternativeName>
</protein>
<reference evidence="6 7" key="1">
    <citation type="submission" date="2016-10" db="EMBL/GenBank/DDBJ databases">
        <authorList>
            <person name="de Groot N.N."/>
        </authorList>
    </citation>
    <scope>NUCLEOTIDE SEQUENCE [LARGE SCALE GENOMIC DNA]</scope>
    <source>
        <strain evidence="6 7">DSM 44149</strain>
    </source>
</reference>
<dbReference type="OrthoDB" id="9803842at2"/>
<dbReference type="EMBL" id="LT629701">
    <property type="protein sequence ID" value="SDM34604.1"/>
    <property type="molecule type" value="Genomic_DNA"/>
</dbReference>
<keyword evidence="3 5" id="KW-0067">ATP-binding</keyword>
<dbReference type="Proteomes" id="UP000183376">
    <property type="component" value="Chromosome I"/>
</dbReference>
<dbReference type="Pfam" id="PF04107">
    <property type="entry name" value="GCS2"/>
    <property type="match status" value="1"/>
</dbReference>
<evidence type="ECO:0000313" key="6">
    <source>
        <dbReference type="EMBL" id="SDM34604.1"/>
    </source>
</evidence>
<name>A0A1G9SGI8_ALLAB</name>
<dbReference type="SUPFAM" id="SSF55931">
    <property type="entry name" value="Glutamine synthetase/guanido kinase"/>
    <property type="match status" value="1"/>
</dbReference>
<evidence type="ECO:0000256" key="3">
    <source>
        <dbReference type="ARBA" id="ARBA00022840"/>
    </source>
</evidence>
<dbReference type="Gene3D" id="3.30.590.20">
    <property type="match status" value="1"/>
</dbReference>
<dbReference type="GO" id="GO:0005524">
    <property type="term" value="F:ATP binding"/>
    <property type="evidence" value="ECO:0007669"/>
    <property type="project" value="UniProtKB-KW"/>
</dbReference>